<evidence type="ECO:0000256" key="5">
    <source>
        <dbReference type="ARBA" id="ARBA00044677"/>
    </source>
</evidence>
<dbReference type="Gene3D" id="3.30.160.20">
    <property type="match status" value="1"/>
</dbReference>
<dbReference type="CDD" id="cd10845">
    <property type="entry name" value="DSRM_RNAse_III_family"/>
    <property type="match status" value="1"/>
</dbReference>
<protein>
    <recommendedName>
        <fullName evidence="4">DNA-directed primase/polymerase protein</fullName>
        <ecNumber evidence="6">2.7.7.102</ecNumber>
        <ecNumber evidence="2">2.7.7.7</ecNumber>
    </recommendedName>
</protein>
<keyword evidence="8" id="KW-0694">RNA-binding</keyword>
<gene>
    <name evidence="10" type="ORF">TMI583_LOCUS43598</name>
</gene>
<dbReference type="PROSITE" id="PS50137">
    <property type="entry name" value="DS_RBD"/>
    <property type="match status" value="1"/>
</dbReference>
<keyword evidence="3" id="KW-0239">DNA-directed DNA polymerase</keyword>
<dbReference type="GO" id="GO:0003682">
    <property type="term" value="F:chromatin binding"/>
    <property type="evidence" value="ECO:0007669"/>
    <property type="project" value="TreeGrafter"/>
</dbReference>
<keyword evidence="3" id="KW-0808">Transferase</keyword>
<evidence type="ECO:0000313" key="10">
    <source>
        <dbReference type="EMBL" id="CAF4403155.1"/>
    </source>
</evidence>
<evidence type="ECO:0000256" key="8">
    <source>
        <dbReference type="PROSITE-ProRule" id="PRU00266"/>
    </source>
</evidence>
<dbReference type="GO" id="GO:0006264">
    <property type="term" value="P:mitochondrial DNA replication"/>
    <property type="evidence" value="ECO:0007669"/>
    <property type="project" value="TreeGrafter"/>
</dbReference>
<evidence type="ECO:0000256" key="4">
    <source>
        <dbReference type="ARBA" id="ARBA00026139"/>
    </source>
</evidence>
<evidence type="ECO:0000256" key="1">
    <source>
        <dbReference type="ARBA" id="ARBA00009762"/>
    </source>
</evidence>
<dbReference type="InterPro" id="IPR014720">
    <property type="entry name" value="dsRBD_dom"/>
</dbReference>
<name>A0A8S2VJ54_9BILA</name>
<reference evidence="10" key="1">
    <citation type="submission" date="2021-02" db="EMBL/GenBank/DDBJ databases">
        <authorList>
            <person name="Nowell W R."/>
        </authorList>
    </citation>
    <scope>NUCLEOTIDE SEQUENCE</scope>
</reference>
<dbReference type="AlphaFoldDB" id="A0A8S2VJ54"/>
<dbReference type="EMBL" id="CAJOBA010073195">
    <property type="protein sequence ID" value="CAF4403155.1"/>
    <property type="molecule type" value="Genomic_DNA"/>
</dbReference>
<comment type="catalytic activity">
    <reaction evidence="5">
        <text>ssDNA + n NTP = ssDNA/pppN(pN)n-1 hybrid + (n-1) diphosphate.</text>
        <dbReference type="EC" id="2.7.7.102"/>
    </reaction>
</comment>
<dbReference type="GO" id="GO:0003887">
    <property type="term" value="F:DNA-directed DNA polymerase activity"/>
    <property type="evidence" value="ECO:0007669"/>
    <property type="project" value="UniProtKB-KW"/>
</dbReference>
<accession>A0A8S2VJ54</accession>
<sequence>MNYKNILQEYYQKQRKIFPSYRIKQQIGPPHRPHFQAEVVVNENVYLGEICQTKKDAEQSAAKRACAELTVRASTEQTSELLHLPTEYADIEQFFSQLVSLHGGFIRKIRYDKDSECYRLNIKGGYRYCENIQRHHRKNQIYFLVHPSTKEYCQKCYDPDCATFKPEIKTIKNEMKENIQSKVDSLGESQK</sequence>
<feature type="domain" description="DRBM" evidence="9">
    <location>
        <begin position="2"/>
        <end position="71"/>
    </location>
</feature>
<keyword evidence="3" id="KW-0548">Nucleotidyltransferase</keyword>
<dbReference type="GO" id="GO:0005634">
    <property type="term" value="C:nucleus"/>
    <property type="evidence" value="ECO:0007669"/>
    <property type="project" value="TreeGrafter"/>
</dbReference>
<comment type="caution">
    <text evidence="10">The sequence shown here is derived from an EMBL/GenBank/DDBJ whole genome shotgun (WGS) entry which is preliminary data.</text>
</comment>
<dbReference type="PANTHER" id="PTHR31399:SF0">
    <property type="entry name" value="DNA-DIRECTED PRIMASE_POLYMERASE PROTEIN"/>
    <property type="match status" value="1"/>
</dbReference>
<dbReference type="PANTHER" id="PTHR31399">
    <property type="entry name" value="DNA-DIRECTED PRIMASE / POLYMERASE PROTEIN"/>
    <property type="match status" value="1"/>
</dbReference>
<evidence type="ECO:0000313" key="11">
    <source>
        <dbReference type="Proteomes" id="UP000682733"/>
    </source>
</evidence>
<proteinExistence type="inferred from homology"/>
<dbReference type="GO" id="GO:0009411">
    <property type="term" value="P:response to UV"/>
    <property type="evidence" value="ECO:0007669"/>
    <property type="project" value="TreeGrafter"/>
</dbReference>
<dbReference type="InterPro" id="IPR044917">
    <property type="entry name" value="PRIMPOL"/>
</dbReference>
<comment type="similarity">
    <text evidence="1">Belongs to the eukaryotic-type primase small subunit family.</text>
</comment>
<dbReference type="Pfam" id="PF00035">
    <property type="entry name" value="dsrm"/>
    <property type="match status" value="1"/>
</dbReference>
<dbReference type="SUPFAM" id="SSF54768">
    <property type="entry name" value="dsRNA-binding domain-like"/>
    <property type="match status" value="1"/>
</dbReference>
<dbReference type="GO" id="GO:0003723">
    <property type="term" value="F:RNA binding"/>
    <property type="evidence" value="ECO:0007669"/>
    <property type="project" value="UniProtKB-UniRule"/>
</dbReference>
<evidence type="ECO:0000259" key="9">
    <source>
        <dbReference type="PROSITE" id="PS50137"/>
    </source>
</evidence>
<evidence type="ECO:0000256" key="6">
    <source>
        <dbReference type="ARBA" id="ARBA00044768"/>
    </source>
</evidence>
<dbReference type="Proteomes" id="UP000682733">
    <property type="component" value="Unassembled WGS sequence"/>
</dbReference>
<dbReference type="Pfam" id="PF03121">
    <property type="entry name" value="Herpes_UL52"/>
    <property type="match status" value="1"/>
</dbReference>
<dbReference type="GO" id="GO:0031297">
    <property type="term" value="P:replication fork processing"/>
    <property type="evidence" value="ECO:0007669"/>
    <property type="project" value="TreeGrafter"/>
</dbReference>
<evidence type="ECO:0000256" key="2">
    <source>
        <dbReference type="ARBA" id="ARBA00012417"/>
    </source>
</evidence>
<dbReference type="GO" id="GO:0042276">
    <property type="term" value="P:error-prone translesion synthesis"/>
    <property type="evidence" value="ECO:0007669"/>
    <property type="project" value="InterPro"/>
</dbReference>
<comment type="catalytic activity">
    <reaction evidence="7">
        <text>DNA(n) + a 2'-deoxyribonucleoside 5'-triphosphate = DNA(n+1) + diphosphate</text>
        <dbReference type="Rhea" id="RHEA:22508"/>
        <dbReference type="Rhea" id="RHEA-COMP:17339"/>
        <dbReference type="Rhea" id="RHEA-COMP:17340"/>
        <dbReference type="ChEBI" id="CHEBI:33019"/>
        <dbReference type="ChEBI" id="CHEBI:61560"/>
        <dbReference type="ChEBI" id="CHEBI:173112"/>
        <dbReference type="EC" id="2.7.7.7"/>
    </reaction>
    <physiologicalReaction direction="left-to-right" evidence="7">
        <dbReference type="Rhea" id="RHEA:22509"/>
    </physiologicalReaction>
</comment>
<dbReference type="SMART" id="SM00358">
    <property type="entry name" value="DSRM"/>
    <property type="match status" value="1"/>
</dbReference>
<dbReference type="EC" id="2.7.7.102" evidence="6"/>
<dbReference type="EC" id="2.7.7.7" evidence="2"/>
<evidence type="ECO:0000256" key="7">
    <source>
        <dbReference type="ARBA" id="ARBA00047303"/>
    </source>
</evidence>
<organism evidence="10 11">
    <name type="scientific">Didymodactylos carnosus</name>
    <dbReference type="NCBI Taxonomy" id="1234261"/>
    <lineage>
        <taxon>Eukaryota</taxon>
        <taxon>Metazoa</taxon>
        <taxon>Spiralia</taxon>
        <taxon>Gnathifera</taxon>
        <taxon>Rotifera</taxon>
        <taxon>Eurotatoria</taxon>
        <taxon>Bdelloidea</taxon>
        <taxon>Philodinida</taxon>
        <taxon>Philodinidae</taxon>
        <taxon>Didymodactylos</taxon>
    </lineage>
</organism>
<evidence type="ECO:0000256" key="3">
    <source>
        <dbReference type="ARBA" id="ARBA00022932"/>
    </source>
</evidence>
<dbReference type="GO" id="GO:0005759">
    <property type="term" value="C:mitochondrial matrix"/>
    <property type="evidence" value="ECO:0007669"/>
    <property type="project" value="TreeGrafter"/>
</dbReference>